<evidence type="ECO:0000313" key="3">
    <source>
        <dbReference type="Proteomes" id="UP000789901"/>
    </source>
</evidence>
<dbReference type="EMBL" id="CAJVQB010008669">
    <property type="protein sequence ID" value="CAG8721768.1"/>
    <property type="molecule type" value="Genomic_DNA"/>
</dbReference>
<proteinExistence type="predicted"/>
<accession>A0ABN7V361</accession>
<comment type="caution">
    <text evidence="2">The sequence shown here is derived from an EMBL/GenBank/DDBJ whole genome shotgun (WGS) entry which is preliminary data.</text>
</comment>
<feature type="region of interest" description="Disordered" evidence="1">
    <location>
        <begin position="89"/>
        <end position="125"/>
    </location>
</feature>
<sequence>MVMLEFIIKLLIGKRTSRYKNQKLIPRRRGIPNYIAACRYCRDKNYTHNNPNTSYQNLLQNCINPRLVRSIRDQRLWYIENGVQIPNNIKHSPNRKNPFPNRNLPINNNNNGNNDGNNNNISQNQQRDNQDIINNIERLPKDIRARRQQIRDIVRNLFHTQNSTLNQELPKLSSLSEQEIINNIFKNSYTKSSNSANNMQNLIIHSNTSNKLGDAKIELGSSKNIEFITQHIVEKRTYNNINEEISYKKRKKFSCLNLDFILFEDTKFNNTTIKEQINIVYNRNNDIDNKDEDNND</sequence>
<organism evidence="2 3">
    <name type="scientific">Gigaspora margarita</name>
    <dbReference type="NCBI Taxonomy" id="4874"/>
    <lineage>
        <taxon>Eukaryota</taxon>
        <taxon>Fungi</taxon>
        <taxon>Fungi incertae sedis</taxon>
        <taxon>Mucoromycota</taxon>
        <taxon>Glomeromycotina</taxon>
        <taxon>Glomeromycetes</taxon>
        <taxon>Diversisporales</taxon>
        <taxon>Gigasporaceae</taxon>
        <taxon>Gigaspora</taxon>
    </lineage>
</organism>
<name>A0ABN7V361_GIGMA</name>
<keyword evidence="3" id="KW-1185">Reference proteome</keyword>
<evidence type="ECO:0000256" key="1">
    <source>
        <dbReference type="SAM" id="MobiDB-lite"/>
    </source>
</evidence>
<gene>
    <name evidence="2" type="ORF">GMARGA_LOCUS13585</name>
</gene>
<feature type="compositionally biased region" description="Low complexity" evidence="1">
    <location>
        <begin position="97"/>
        <end position="125"/>
    </location>
</feature>
<evidence type="ECO:0000313" key="2">
    <source>
        <dbReference type="EMBL" id="CAG8721768.1"/>
    </source>
</evidence>
<reference evidence="2 3" key="1">
    <citation type="submission" date="2021-06" db="EMBL/GenBank/DDBJ databases">
        <authorList>
            <person name="Kallberg Y."/>
            <person name="Tangrot J."/>
            <person name="Rosling A."/>
        </authorList>
    </citation>
    <scope>NUCLEOTIDE SEQUENCE [LARGE SCALE GENOMIC DNA]</scope>
    <source>
        <strain evidence="2 3">120-4 pot B 10/14</strain>
    </source>
</reference>
<protein>
    <submittedName>
        <fullName evidence="2">6506_t:CDS:1</fullName>
    </submittedName>
</protein>
<dbReference type="Proteomes" id="UP000789901">
    <property type="component" value="Unassembled WGS sequence"/>
</dbReference>